<name>A0A564ZJL5_9BACT</name>
<accession>A0A564ZJL5</accession>
<evidence type="ECO:0000313" key="4">
    <source>
        <dbReference type="Proteomes" id="UP000334340"/>
    </source>
</evidence>
<reference evidence="3 4" key="1">
    <citation type="submission" date="2019-07" db="EMBL/GenBank/DDBJ databases">
        <authorList>
            <person name="Cremers G."/>
        </authorList>
    </citation>
    <scope>NUCLEOTIDE SEQUENCE [LARGE SCALE GENOMIC DNA]</scope>
</reference>
<feature type="transmembrane region" description="Helical" evidence="1">
    <location>
        <begin position="18"/>
        <end position="35"/>
    </location>
</feature>
<evidence type="ECO:0000256" key="1">
    <source>
        <dbReference type="SAM" id="Phobius"/>
    </source>
</evidence>
<keyword evidence="1" id="KW-0812">Transmembrane</keyword>
<dbReference type="AlphaFoldDB" id="A0A564ZJL5"/>
<dbReference type="Proteomes" id="UP000334340">
    <property type="component" value="Unassembled WGS sequence"/>
</dbReference>
<dbReference type="InterPro" id="IPR032708">
    <property type="entry name" value="McjB_C"/>
</dbReference>
<protein>
    <recommendedName>
        <fullName evidence="2">Microcin J25-processing protein McjB C-terminal domain-containing protein</fullName>
    </recommendedName>
</protein>
<dbReference type="InterPro" id="IPR053521">
    <property type="entry name" value="McjB-like"/>
</dbReference>
<organism evidence="3 4">
    <name type="scientific">Candidatus Methylomirabilis lanthanidiphila</name>
    <dbReference type="NCBI Taxonomy" id="2211376"/>
    <lineage>
        <taxon>Bacteria</taxon>
        <taxon>Candidatus Methylomirabilota</taxon>
        <taxon>Candidatus Methylomirabilia</taxon>
        <taxon>Candidatus Methylomirabilales</taxon>
        <taxon>Candidatus Methylomirabilaceae</taxon>
        <taxon>Candidatus Methylomirabilis</taxon>
    </lineage>
</organism>
<proteinExistence type="predicted"/>
<evidence type="ECO:0000259" key="2">
    <source>
        <dbReference type="Pfam" id="PF13471"/>
    </source>
</evidence>
<keyword evidence="1" id="KW-0472">Membrane</keyword>
<feature type="domain" description="Microcin J25-processing protein McjB C-terminal" evidence="2">
    <location>
        <begin position="37"/>
        <end position="145"/>
    </location>
</feature>
<dbReference type="NCBIfam" id="NF033537">
    <property type="entry name" value="lasso_biosyn_B2"/>
    <property type="match status" value="1"/>
</dbReference>
<evidence type="ECO:0000313" key="3">
    <source>
        <dbReference type="EMBL" id="VUZ85515.1"/>
    </source>
</evidence>
<gene>
    <name evidence="3" type="ORF">MELA_01900</name>
</gene>
<keyword evidence="4" id="KW-1185">Reference proteome</keyword>
<dbReference type="EMBL" id="CABIKM010000026">
    <property type="protein sequence ID" value="VUZ85515.1"/>
    <property type="molecule type" value="Genomic_DNA"/>
</dbReference>
<keyword evidence="1" id="KW-1133">Transmembrane helix</keyword>
<dbReference type="Pfam" id="PF13471">
    <property type="entry name" value="Transglut_core3"/>
    <property type="match status" value="1"/>
</dbReference>
<sequence length="167" mass="19062">MKTLRRLRELTDPESLRLFGWSLLTIFLTAALLRIRRLPALLCYLTRGAHAHTSHTARLEPDFRSLDRVRRYSHVIITRLLRSQRPCLLRSLVLYRYCWKRGVPVSIHFGVRAGMDGLKGHSWVTLDGTPLGESEEGLRPYVVVYSYPTDAAKAVPQQALAAVGWQP</sequence>